<feature type="region of interest" description="Disordered" evidence="7">
    <location>
        <begin position="378"/>
        <end position="448"/>
    </location>
</feature>
<keyword evidence="6" id="KW-0813">Transport</keyword>
<dbReference type="AlphaFoldDB" id="A0A6B2JUT4"/>
<dbReference type="InterPro" id="IPR010920">
    <property type="entry name" value="LSM_dom_sf"/>
</dbReference>
<keyword evidence="11" id="KW-1185">Reference proteome</keyword>
<feature type="compositionally biased region" description="Low complexity" evidence="7">
    <location>
        <begin position="397"/>
        <end position="418"/>
    </location>
</feature>
<evidence type="ECO:0000313" key="11">
    <source>
        <dbReference type="Proteomes" id="UP000474757"/>
    </source>
</evidence>
<evidence type="ECO:0000256" key="4">
    <source>
        <dbReference type="ARBA" id="ARBA00022989"/>
    </source>
</evidence>
<accession>A0A6B2JUT4</accession>
<feature type="transmembrane region" description="Helical" evidence="6">
    <location>
        <begin position="122"/>
        <end position="145"/>
    </location>
</feature>
<protein>
    <recommendedName>
        <fullName evidence="6">Small-conductance mechanosensitive channel</fullName>
    </recommendedName>
</protein>
<keyword evidence="4 6" id="KW-1133">Transmembrane helix</keyword>
<comment type="subcellular location">
    <subcellularLocation>
        <location evidence="6">Cell inner membrane</location>
        <topology evidence="6">Multi-pass membrane protein</topology>
    </subcellularLocation>
    <subcellularLocation>
        <location evidence="1">Cell membrane</location>
        <topology evidence="1">Multi-pass membrane protein</topology>
    </subcellularLocation>
</comment>
<evidence type="ECO:0000256" key="2">
    <source>
        <dbReference type="ARBA" id="ARBA00022475"/>
    </source>
</evidence>
<dbReference type="InterPro" id="IPR045275">
    <property type="entry name" value="MscS_archaea/bacteria_type"/>
</dbReference>
<evidence type="ECO:0000256" key="5">
    <source>
        <dbReference type="ARBA" id="ARBA00023136"/>
    </source>
</evidence>
<gene>
    <name evidence="10" type="ORF">GZA08_03025</name>
</gene>
<proteinExistence type="inferred from homology"/>
<evidence type="ECO:0000256" key="1">
    <source>
        <dbReference type="ARBA" id="ARBA00004651"/>
    </source>
</evidence>
<dbReference type="InterPro" id="IPR007055">
    <property type="entry name" value="BON_dom"/>
</dbReference>
<comment type="caution">
    <text evidence="10">The sequence shown here is derived from an EMBL/GenBank/DDBJ whole genome shotgun (WGS) entry which is preliminary data.</text>
</comment>
<evidence type="ECO:0000256" key="8">
    <source>
        <dbReference type="SAM" id="SignalP"/>
    </source>
</evidence>
<keyword evidence="5 6" id="KW-0472">Membrane</keyword>
<dbReference type="Gene3D" id="3.30.1340.30">
    <property type="match status" value="1"/>
</dbReference>
<feature type="transmembrane region" description="Helical" evidence="6">
    <location>
        <begin position="165"/>
        <end position="183"/>
    </location>
</feature>
<feature type="domain" description="BON" evidence="9">
    <location>
        <begin position="36"/>
        <end position="102"/>
    </location>
</feature>
<organism evidence="10 11">
    <name type="scientific">Pseudoroseicyclus tamaricis</name>
    <dbReference type="NCBI Taxonomy" id="2705421"/>
    <lineage>
        <taxon>Bacteria</taxon>
        <taxon>Pseudomonadati</taxon>
        <taxon>Pseudomonadota</taxon>
        <taxon>Alphaproteobacteria</taxon>
        <taxon>Rhodobacterales</taxon>
        <taxon>Paracoccaceae</taxon>
        <taxon>Pseudoroseicyclus</taxon>
    </lineage>
</organism>
<dbReference type="InterPro" id="IPR006685">
    <property type="entry name" value="MscS_channel_2nd"/>
</dbReference>
<dbReference type="InterPro" id="IPR023408">
    <property type="entry name" value="MscS_beta-dom_sf"/>
</dbReference>
<keyword evidence="6" id="KW-0406">Ion transport</keyword>
<evidence type="ECO:0000259" key="9">
    <source>
        <dbReference type="PROSITE" id="PS50914"/>
    </source>
</evidence>
<dbReference type="GO" id="GO:0005886">
    <property type="term" value="C:plasma membrane"/>
    <property type="evidence" value="ECO:0007669"/>
    <property type="project" value="UniProtKB-SubCell"/>
</dbReference>
<name>A0A6B2JUT4_9RHOB</name>
<dbReference type="InterPro" id="IPR011066">
    <property type="entry name" value="MscS_channel_C_sf"/>
</dbReference>
<comment type="caution">
    <text evidence="6">Lacks conserved residue(s) required for the propagation of feature annotation.</text>
</comment>
<feature type="signal peptide" evidence="8">
    <location>
        <begin position="1"/>
        <end position="19"/>
    </location>
</feature>
<dbReference type="Gene3D" id="3.30.70.100">
    <property type="match status" value="1"/>
</dbReference>
<feature type="transmembrane region" description="Helical" evidence="6">
    <location>
        <begin position="189"/>
        <end position="210"/>
    </location>
</feature>
<dbReference type="Gene3D" id="1.10.287.1260">
    <property type="match status" value="1"/>
</dbReference>
<dbReference type="SUPFAM" id="SSF82689">
    <property type="entry name" value="Mechanosensitive channel protein MscS (YggB), C-terminal domain"/>
    <property type="match status" value="1"/>
</dbReference>
<keyword evidence="8" id="KW-0732">Signal</keyword>
<dbReference type="Proteomes" id="UP000474757">
    <property type="component" value="Unassembled WGS sequence"/>
</dbReference>
<dbReference type="PANTHER" id="PTHR30221">
    <property type="entry name" value="SMALL-CONDUCTANCE MECHANOSENSITIVE CHANNEL"/>
    <property type="match status" value="1"/>
</dbReference>
<sequence>MPLIRLLLCLCLLAAPLAAQEVAPTGPIAAEADGASDAAIAARIRDIIGALGNYADVSVDVSGGIVTFRGTTDSLAEAEMLSDLAARVEGVVAIRNEAAETADLGRKLDPAFERFQARMWQVYTALPLILIAVLVFAVIVGLGTLLSRRRQPWERLAPNAFIADLYRQAVLVVFIIVAIVLALDVADASALLGTILGAAGIVGLAVGFAVRDTVENYIASVMLSIRQPFRPNDIIEIGGDEGKVIRLTSRATIILSFDGNHIRIPNATVFKSRIVNYTQNAERRFVFTLTVDPSVDLMDVTDLAVQTVQALPFVLPTPGAQAWLGEVTPSGIQVTTAGWIDQRETSILKARGEAMRQVMLAFTEGGIAMPNDTYTLQIAGTPPSVPEPEEQEEKEGAAPATPARPSAPVEEPVAPVTPDQEGELDRIVDAERGRRQEQDLLNPHARQE</sequence>
<evidence type="ECO:0000256" key="7">
    <source>
        <dbReference type="SAM" id="MobiDB-lite"/>
    </source>
</evidence>
<feature type="compositionally biased region" description="Basic and acidic residues" evidence="7">
    <location>
        <begin position="423"/>
        <end position="438"/>
    </location>
</feature>
<keyword evidence="6" id="KW-0997">Cell inner membrane</keyword>
<keyword evidence="3 6" id="KW-0812">Transmembrane</keyword>
<dbReference type="PROSITE" id="PS50914">
    <property type="entry name" value="BON"/>
    <property type="match status" value="1"/>
</dbReference>
<comment type="subunit">
    <text evidence="6">Homoheptamer.</text>
</comment>
<evidence type="ECO:0000256" key="6">
    <source>
        <dbReference type="RuleBase" id="RU369025"/>
    </source>
</evidence>
<comment type="similarity">
    <text evidence="6">Belongs to the MscS (TC 1.A.23) family.</text>
</comment>
<evidence type="ECO:0000256" key="3">
    <source>
        <dbReference type="ARBA" id="ARBA00022692"/>
    </source>
</evidence>
<keyword evidence="6" id="KW-0407">Ion channel</keyword>
<comment type="function">
    <text evidence="6">Mechanosensitive channel that participates in the regulation of osmotic pressure changes within the cell, opening in response to stretch forces in the membrane lipid bilayer, without the need for other proteins. Contributes to normal resistance to hypoosmotic shock. Forms an ion channel of 1.0 nanosiemens conductance with a slight preference for anions.</text>
</comment>
<dbReference type="Pfam" id="PF04972">
    <property type="entry name" value="BON"/>
    <property type="match status" value="1"/>
</dbReference>
<keyword evidence="2" id="KW-1003">Cell membrane</keyword>
<dbReference type="RefSeq" id="WP_163889844.1">
    <property type="nucleotide sequence ID" value="NZ_JAAFYS010000001.1"/>
</dbReference>
<feature type="chain" id="PRO_5025668577" description="Small-conductance mechanosensitive channel" evidence="8">
    <location>
        <begin position="20"/>
        <end position="448"/>
    </location>
</feature>
<dbReference type="Gene3D" id="2.30.30.60">
    <property type="match status" value="1"/>
</dbReference>
<dbReference type="GO" id="GO:0008381">
    <property type="term" value="F:mechanosensitive monoatomic ion channel activity"/>
    <property type="evidence" value="ECO:0007669"/>
    <property type="project" value="InterPro"/>
</dbReference>
<dbReference type="EMBL" id="JAAGAB010000001">
    <property type="protein sequence ID" value="NDU99943.1"/>
    <property type="molecule type" value="Genomic_DNA"/>
</dbReference>
<reference evidence="10 11" key="1">
    <citation type="submission" date="2020-02" db="EMBL/GenBank/DDBJ databases">
        <title>Pseudoroseicyclus tamarix, sp. nov., isolated from offshore sediment of a Tamarix chinensis forest.</title>
        <authorList>
            <person name="Gai Y."/>
        </authorList>
    </citation>
    <scope>NUCLEOTIDE SEQUENCE [LARGE SCALE GENOMIC DNA]</scope>
    <source>
        <strain evidence="10 11">CLL3-39</strain>
    </source>
</reference>
<dbReference type="Pfam" id="PF00924">
    <property type="entry name" value="MS_channel_2nd"/>
    <property type="match status" value="1"/>
</dbReference>
<dbReference type="SUPFAM" id="SSF50182">
    <property type="entry name" value="Sm-like ribonucleoproteins"/>
    <property type="match status" value="1"/>
</dbReference>
<evidence type="ECO:0000313" key="10">
    <source>
        <dbReference type="EMBL" id="NDU99943.1"/>
    </source>
</evidence>
<dbReference type="PANTHER" id="PTHR30221:SF1">
    <property type="entry name" value="SMALL-CONDUCTANCE MECHANOSENSITIVE CHANNEL"/>
    <property type="match status" value="1"/>
</dbReference>